<evidence type="ECO:0008006" key="2">
    <source>
        <dbReference type="Google" id="ProtNLM"/>
    </source>
</evidence>
<protein>
    <recommendedName>
        <fullName evidence="2">Outer membrane protein</fullName>
    </recommendedName>
</protein>
<sequence length="271" mass="30483">MIKNPIFFSLLFLSFTPAHADNKISQWEAGVGLAYFSSPHYLGSDQSANYILPYPHVMVKSERFSINRNSIEGHVAEANFFKLDLTFGGNLKVDSDDNRARAGMPDLDYVLEAGPSLKFLLHENAEKNSLISFDIPIRASIATDFSNVEAIGWRVIPTLHLLHAWPGKIRWELDGELRYLYGSKKYHDYFYTVDTQFVTADRPAYQSESGTGGVQVKLRLKTYYRKMTLGIFMLYSDVSSAVYADSPLVIDNTNFSLGIFASWTFAQGGEG</sequence>
<organism evidence="1">
    <name type="scientific">hydrothermal vent metagenome</name>
    <dbReference type="NCBI Taxonomy" id="652676"/>
    <lineage>
        <taxon>unclassified sequences</taxon>
        <taxon>metagenomes</taxon>
        <taxon>ecological metagenomes</taxon>
    </lineage>
</organism>
<name>A0A3B0XFJ8_9ZZZZ</name>
<gene>
    <name evidence="1" type="ORF">MNBD_GAMMA08-2259</name>
</gene>
<evidence type="ECO:0000313" key="1">
    <source>
        <dbReference type="EMBL" id="VAW61887.1"/>
    </source>
</evidence>
<dbReference type="InterPro" id="IPR010583">
    <property type="entry name" value="MipA"/>
</dbReference>
<reference evidence="1" key="1">
    <citation type="submission" date="2018-06" db="EMBL/GenBank/DDBJ databases">
        <authorList>
            <person name="Zhirakovskaya E."/>
        </authorList>
    </citation>
    <scope>NUCLEOTIDE SEQUENCE</scope>
</reference>
<dbReference type="EMBL" id="UOFH01000199">
    <property type="protein sequence ID" value="VAW61887.1"/>
    <property type="molecule type" value="Genomic_DNA"/>
</dbReference>
<dbReference type="Pfam" id="PF06629">
    <property type="entry name" value="MipA"/>
    <property type="match status" value="1"/>
</dbReference>
<accession>A0A3B0XFJ8</accession>
<proteinExistence type="predicted"/>
<dbReference type="AlphaFoldDB" id="A0A3B0XFJ8"/>